<evidence type="ECO:0000313" key="3">
    <source>
        <dbReference type="EMBL" id="GAX75554.1"/>
    </source>
</evidence>
<dbReference type="EMBL" id="BEGY01000012">
    <property type="protein sequence ID" value="GAX75554.1"/>
    <property type="molecule type" value="Genomic_DNA"/>
</dbReference>
<dbReference type="InterPro" id="IPR005804">
    <property type="entry name" value="FA_desaturase_dom"/>
</dbReference>
<evidence type="ECO:0000259" key="2">
    <source>
        <dbReference type="Pfam" id="PF00487"/>
    </source>
</evidence>
<protein>
    <recommendedName>
        <fullName evidence="2">Fatty acid desaturase domain-containing protein</fullName>
    </recommendedName>
</protein>
<evidence type="ECO:0000313" key="4">
    <source>
        <dbReference type="Proteomes" id="UP000232323"/>
    </source>
</evidence>
<comment type="caution">
    <text evidence="3">The sequence shown here is derived from an EMBL/GenBank/DDBJ whole genome shotgun (WGS) entry which is preliminary data.</text>
</comment>
<keyword evidence="1" id="KW-0472">Membrane</keyword>
<dbReference type="Pfam" id="PF00487">
    <property type="entry name" value="FA_desaturase"/>
    <property type="match status" value="1"/>
</dbReference>
<dbReference type="InterPro" id="IPR012171">
    <property type="entry name" value="Fatty_acid_desaturase"/>
</dbReference>
<dbReference type="GO" id="GO:0006629">
    <property type="term" value="P:lipid metabolic process"/>
    <property type="evidence" value="ECO:0007669"/>
    <property type="project" value="InterPro"/>
</dbReference>
<dbReference type="PANTHER" id="PTHR32100">
    <property type="entry name" value="OMEGA-6 FATTY ACID DESATURASE, CHLOROPLASTIC"/>
    <property type="match status" value="1"/>
</dbReference>
<feature type="transmembrane region" description="Helical" evidence="1">
    <location>
        <begin position="118"/>
        <end position="139"/>
    </location>
</feature>
<sequence>MQLSCRQMSGFFASSSSTFSSSSSVRTYSINVGPSPILRHRSHSRTYLPQILATSVSLAENQAPVIEAISTLDKTQLKQLATSWGYDQLGTSLPPGITTGVLSSSIPEELTGFDLKRLLLGLIAPFALMTAGYFWMWYMHSIIPAWQQATCWIMIGTGYFGLFNVAHDAARMALLPDNLSLQSWIGSLIMAPSLYSLEAWRASLFVHYNMTNILREDEGAWRPITKKQLSTLGPMATAWARLISTTPLKLLGSIVHWIRSFDGLDLKQYYPPMRVPMIISWSIPFLFMGVAWPALICMGGVGAWFDLWFMPWIVFHVWLSFITLLHHTAPHVPFVGGRQQDYDAAQAILNGTVTVTLPRWLEFLINYANYHLPQHLRNDVPFYHAKQATEAIRQKLGPYLTETKLSGRLVRNLVERWQVYDEDKQTYIPFQKAVDEIRLREHNSEVDMSPELSLKPHPS</sequence>
<reference evidence="3 4" key="1">
    <citation type="submission" date="2017-08" db="EMBL/GenBank/DDBJ databases">
        <title>Acidophilic green algal genome provides insights into adaptation to an acidic environment.</title>
        <authorList>
            <person name="Hirooka S."/>
            <person name="Hirose Y."/>
            <person name="Kanesaki Y."/>
            <person name="Higuchi S."/>
            <person name="Fujiwara T."/>
            <person name="Onuma R."/>
            <person name="Era A."/>
            <person name="Ohbayashi R."/>
            <person name="Uzuka A."/>
            <person name="Nozaki H."/>
            <person name="Yoshikawa H."/>
            <person name="Miyagishima S.Y."/>
        </authorList>
    </citation>
    <scope>NUCLEOTIDE SEQUENCE [LARGE SCALE GENOMIC DNA]</scope>
    <source>
        <strain evidence="3 4">NIES-2499</strain>
    </source>
</reference>
<feature type="transmembrane region" description="Helical" evidence="1">
    <location>
        <begin position="145"/>
        <end position="166"/>
    </location>
</feature>
<dbReference type="Proteomes" id="UP000232323">
    <property type="component" value="Unassembled WGS sequence"/>
</dbReference>
<accession>A0A250WXK0</accession>
<dbReference type="AlphaFoldDB" id="A0A250WXK0"/>
<proteinExistence type="predicted"/>
<dbReference type="GO" id="GO:0016491">
    <property type="term" value="F:oxidoreductase activity"/>
    <property type="evidence" value="ECO:0007669"/>
    <property type="project" value="InterPro"/>
</dbReference>
<keyword evidence="4" id="KW-1185">Reference proteome</keyword>
<feature type="transmembrane region" description="Helical" evidence="1">
    <location>
        <begin position="278"/>
        <end position="301"/>
    </location>
</feature>
<keyword evidence="1" id="KW-1133">Transmembrane helix</keyword>
<name>A0A250WXK0_9CHLO</name>
<evidence type="ECO:0000256" key="1">
    <source>
        <dbReference type="SAM" id="Phobius"/>
    </source>
</evidence>
<keyword evidence="1" id="KW-0812">Transmembrane</keyword>
<gene>
    <name evidence="3" type="ORF">CEUSTIGMA_g2997.t1</name>
</gene>
<feature type="domain" description="Fatty acid desaturase" evidence="2">
    <location>
        <begin position="145"/>
        <end position="399"/>
    </location>
</feature>
<dbReference type="OrthoDB" id="10260134at2759"/>
<organism evidence="3 4">
    <name type="scientific">Chlamydomonas eustigma</name>
    <dbReference type="NCBI Taxonomy" id="1157962"/>
    <lineage>
        <taxon>Eukaryota</taxon>
        <taxon>Viridiplantae</taxon>
        <taxon>Chlorophyta</taxon>
        <taxon>core chlorophytes</taxon>
        <taxon>Chlorophyceae</taxon>
        <taxon>CS clade</taxon>
        <taxon>Chlamydomonadales</taxon>
        <taxon>Chlamydomonadaceae</taxon>
        <taxon>Chlamydomonas</taxon>
    </lineage>
</organism>